<dbReference type="SUPFAM" id="SSF49879">
    <property type="entry name" value="SMAD/FHA domain"/>
    <property type="match status" value="1"/>
</dbReference>
<dbReference type="SMART" id="SM00240">
    <property type="entry name" value="FHA"/>
    <property type="match status" value="1"/>
</dbReference>
<dbReference type="Gene3D" id="2.60.200.20">
    <property type="match status" value="1"/>
</dbReference>
<evidence type="ECO:0000313" key="2">
    <source>
        <dbReference type="EMBL" id="CAE7209080.1"/>
    </source>
</evidence>
<dbReference type="PROSITE" id="PS50006">
    <property type="entry name" value="FHA_DOMAIN"/>
    <property type="match status" value="1"/>
</dbReference>
<sequence>MPDALQLVALQEGLGGPWRLPEAGLGQFSIGRKASCQLNLPEAYAYVSGEHCRLKSVFRAGERATLLEDLSGNGTFINGVRVGRGKTEPVKEGDE</sequence>
<evidence type="ECO:0000259" key="1">
    <source>
        <dbReference type="PROSITE" id="PS50006"/>
    </source>
</evidence>
<accession>A0A812JJP4</accession>
<dbReference type="OrthoDB" id="299329at2759"/>
<name>A0A812JJP4_9DINO</name>
<dbReference type="InterPro" id="IPR008984">
    <property type="entry name" value="SMAD_FHA_dom_sf"/>
</dbReference>
<protein>
    <submittedName>
        <fullName evidence="2">Chfr protein</fullName>
    </submittedName>
</protein>
<keyword evidence="3" id="KW-1185">Reference proteome</keyword>
<evidence type="ECO:0000313" key="3">
    <source>
        <dbReference type="Proteomes" id="UP000604046"/>
    </source>
</evidence>
<dbReference type="Proteomes" id="UP000604046">
    <property type="component" value="Unassembled WGS sequence"/>
</dbReference>
<dbReference type="AlphaFoldDB" id="A0A812JJP4"/>
<reference evidence="2" key="1">
    <citation type="submission" date="2021-02" db="EMBL/GenBank/DDBJ databases">
        <authorList>
            <person name="Dougan E. K."/>
            <person name="Rhodes N."/>
            <person name="Thang M."/>
            <person name="Chan C."/>
        </authorList>
    </citation>
    <scope>NUCLEOTIDE SEQUENCE</scope>
</reference>
<proteinExistence type="predicted"/>
<feature type="non-terminal residue" evidence="2">
    <location>
        <position position="95"/>
    </location>
</feature>
<dbReference type="InterPro" id="IPR000253">
    <property type="entry name" value="FHA_dom"/>
</dbReference>
<feature type="domain" description="FHA" evidence="1">
    <location>
        <begin position="28"/>
        <end position="82"/>
    </location>
</feature>
<dbReference type="EMBL" id="CAJNDS010000467">
    <property type="protein sequence ID" value="CAE7209080.1"/>
    <property type="molecule type" value="Genomic_DNA"/>
</dbReference>
<gene>
    <name evidence="2" type="primary">chfr</name>
    <name evidence="2" type="ORF">SNAT2548_LOCUS6879</name>
</gene>
<organism evidence="2 3">
    <name type="scientific">Symbiodinium natans</name>
    <dbReference type="NCBI Taxonomy" id="878477"/>
    <lineage>
        <taxon>Eukaryota</taxon>
        <taxon>Sar</taxon>
        <taxon>Alveolata</taxon>
        <taxon>Dinophyceae</taxon>
        <taxon>Suessiales</taxon>
        <taxon>Symbiodiniaceae</taxon>
        <taxon>Symbiodinium</taxon>
    </lineage>
</organism>
<dbReference type="Pfam" id="PF00498">
    <property type="entry name" value="FHA"/>
    <property type="match status" value="1"/>
</dbReference>
<comment type="caution">
    <text evidence="2">The sequence shown here is derived from an EMBL/GenBank/DDBJ whole genome shotgun (WGS) entry which is preliminary data.</text>
</comment>